<dbReference type="EMBL" id="JACHIU010000001">
    <property type="protein sequence ID" value="MBB6475979.1"/>
    <property type="molecule type" value="Genomic_DNA"/>
</dbReference>
<proteinExistence type="predicted"/>
<name>A0A7X0IIS1_9ACTN</name>
<dbReference type="Gene3D" id="2.40.128.340">
    <property type="match status" value="1"/>
</dbReference>
<dbReference type="Pfam" id="PF13517">
    <property type="entry name" value="FG-GAP_3"/>
    <property type="match status" value="2"/>
</dbReference>
<keyword evidence="3" id="KW-1185">Reference proteome</keyword>
<evidence type="ECO:0000313" key="2">
    <source>
        <dbReference type="EMBL" id="MBB6475979.1"/>
    </source>
</evidence>
<dbReference type="AlphaFoldDB" id="A0A7X0IIS1"/>
<evidence type="ECO:0008006" key="4">
    <source>
        <dbReference type="Google" id="ProtNLM"/>
    </source>
</evidence>
<comment type="caution">
    <text evidence="2">The sequence shown here is derived from an EMBL/GenBank/DDBJ whole genome shotgun (WGS) entry which is preliminary data.</text>
</comment>
<gene>
    <name evidence="2" type="ORF">BJ992_005410</name>
</gene>
<dbReference type="SUPFAM" id="SSF69318">
    <property type="entry name" value="Integrin alpha N-terminal domain"/>
    <property type="match status" value="1"/>
</dbReference>
<dbReference type="RefSeq" id="WP_184985703.1">
    <property type="nucleotide sequence ID" value="NZ_BAAALO010000019.1"/>
</dbReference>
<accession>A0A7X0IIS1</accession>
<evidence type="ECO:0000256" key="1">
    <source>
        <dbReference type="ARBA" id="ARBA00022729"/>
    </source>
</evidence>
<sequence length="479" mass="50386">MNLSFAWTRQTRRRAGKPAGLVVAISAGLVVGLPGPAVAEPTPGPQASDVNAARALAACDPSGTTGTDSALAAELNGKLKAKMRGYMSAYRVSCARMVVKAVRDRGLHSRAAVIAITTTIVESSIDNISEELDHDSLGLFQQRASWGTRAQRLDPIWATNAFLNKMLSKYPNNAWRTAPIGEICQAVQVSAYPDRYQPQAGDAQIIVDTLWGGVSATDFSGDGKADVLARNATTKDLHLYRGNGSGGFQSGTGENIGNNWSAFDVLFSPGDFNGDGKADILARNATTKDLHLYRGNGSGGFQSGTGENIGNNWSAFDVVFSPGDFNGDGKADVVARNATTKDLHLYRGNGSGGFQSGTGENIGNNWSAFDKVFSAGDFNGDGKADILARNATTKDLHLYRGNGSGGFQGGTGENIGNNWSAFDLIFSPGDFNGDGKADVVARNATTKDLHLYRGNGSGGFQSGTGENIGNNWSAFDAIF</sequence>
<reference evidence="2 3" key="1">
    <citation type="submission" date="2020-08" db="EMBL/GenBank/DDBJ databases">
        <title>Sequencing the genomes of 1000 actinobacteria strains.</title>
        <authorList>
            <person name="Klenk H.-P."/>
        </authorList>
    </citation>
    <scope>NUCLEOTIDE SEQUENCE [LARGE SCALE GENOMIC DNA]</scope>
    <source>
        <strain evidence="2 3">DSM 44936</strain>
    </source>
</reference>
<dbReference type="InterPro" id="IPR028994">
    <property type="entry name" value="Integrin_alpha_N"/>
</dbReference>
<dbReference type="Proteomes" id="UP000555564">
    <property type="component" value="Unassembled WGS sequence"/>
</dbReference>
<keyword evidence="1" id="KW-0732">Signal</keyword>
<protein>
    <recommendedName>
        <fullName evidence="4">VCBS repeat-containing protein</fullName>
    </recommendedName>
</protein>
<dbReference type="InterPro" id="IPR013517">
    <property type="entry name" value="FG-GAP"/>
</dbReference>
<evidence type="ECO:0000313" key="3">
    <source>
        <dbReference type="Proteomes" id="UP000555564"/>
    </source>
</evidence>
<dbReference type="Gene3D" id="2.130.10.130">
    <property type="entry name" value="Integrin alpha, N-terminal"/>
    <property type="match status" value="1"/>
</dbReference>
<dbReference type="PANTHER" id="PTHR46580">
    <property type="entry name" value="SENSOR KINASE-RELATED"/>
    <property type="match status" value="1"/>
</dbReference>
<organism evidence="2 3">
    <name type="scientific">Sphaerisporangium rubeum</name>
    <dbReference type="NCBI Taxonomy" id="321317"/>
    <lineage>
        <taxon>Bacteria</taxon>
        <taxon>Bacillati</taxon>
        <taxon>Actinomycetota</taxon>
        <taxon>Actinomycetes</taxon>
        <taxon>Streptosporangiales</taxon>
        <taxon>Streptosporangiaceae</taxon>
        <taxon>Sphaerisporangium</taxon>
    </lineage>
</organism>